<dbReference type="Proteomes" id="UP000465112">
    <property type="component" value="Chromosome 21"/>
</dbReference>
<organism evidence="1 2">
    <name type="scientific">Perca fluviatilis</name>
    <name type="common">European perch</name>
    <dbReference type="NCBI Taxonomy" id="8168"/>
    <lineage>
        <taxon>Eukaryota</taxon>
        <taxon>Metazoa</taxon>
        <taxon>Chordata</taxon>
        <taxon>Craniata</taxon>
        <taxon>Vertebrata</taxon>
        <taxon>Euteleostomi</taxon>
        <taxon>Actinopterygii</taxon>
        <taxon>Neopterygii</taxon>
        <taxon>Teleostei</taxon>
        <taxon>Neoteleostei</taxon>
        <taxon>Acanthomorphata</taxon>
        <taxon>Eupercaria</taxon>
        <taxon>Perciformes</taxon>
        <taxon>Percoidei</taxon>
        <taxon>Percidae</taxon>
        <taxon>Percinae</taxon>
        <taxon>Perca</taxon>
    </lineage>
</organism>
<evidence type="ECO:0000313" key="1">
    <source>
        <dbReference type="EMBL" id="KAF1373493.1"/>
    </source>
</evidence>
<dbReference type="EMBL" id="VHII01000021">
    <property type="protein sequence ID" value="KAF1373493.1"/>
    <property type="molecule type" value="Genomic_DNA"/>
</dbReference>
<proteinExistence type="predicted"/>
<name>A0A6A5EBX1_PERFL</name>
<sequence>MEPVPGWSRFNEARVVETRHTALPRRLTLAVSHGGGGLRGGLRAWRHRRLLAASRCSAAVGRADGAAGLGPERGGVGGAVPSWPSSLLTSFGLPRQPVVRTETCLSFQRISFLFTEETEAREARRLLTLTWLGGPS</sequence>
<gene>
    <name evidence="1" type="ORF">PFLUV_G00239440</name>
</gene>
<accession>A0A6A5EBX1</accession>
<protein>
    <submittedName>
        <fullName evidence="1">Uncharacterized protein</fullName>
    </submittedName>
</protein>
<keyword evidence="2" id="KW-1185">Reference proteome</keyword>
<evidence type="ECO:0000313" key="2">
    <source>
        <dbReference type="Proteomes" id="UP000465112"/>
    </source>
</evidence>
<reference evidence="1 2" key="1">
    <citation type="submission" date="2019-06" db="EMBL/GenBank/DDBJ databases">
        <title>A chromosome-scale genome assembly of the European perch, Perca fluviatilis.</title>
        <authorList>
            <person name="Roques C."/>
            <person name="Zahm M."/>
            <person name="Cabau C."/>
            <person name="Klopp C."/>
            <person name="Bouchez O."/>
            <person name="Donnadieu C."/>
            <person name="Kuhl H."/>
            <person name="Gislard M."/>
            <person name="Guendouz S."/>
            <person name="Journot L."/>
            <person name="Haffray P."/>
            <person name="Bestin A."/>
            <person name="Morvezen R."/>
            <person name="Feron R."/>
            <person name="Wen M."/>
            <person name="Jouanno E."/>
            <person name="Herpin A."/>
            <person name="Schartl M."/>
            <person name="Postlethwait J."/>
            <person name="Schaerlinger B."/>
            <person name="Chardard D."/>
            <person name="Lecocq T."/>
            <person name="Poncet C."/>
            <person name="Jaffrelo L."/>
            <person name="Lampietro C."/>
            <person name="Guiguen Y."/>
        </authorList>
    </citation>
    <scope>NUCLEOTIDE SEQUENCE [LARGE SCALE GENOMIC DNA]</scope>
    <source>
        <tissue evidence="1">Blood</tissue>
    </source>
</reference>
<dbReference type="AlphaFoldDB" id="A0A6A5EBX1"/>
<comment type="caution">
    <text evidence="1">The sequence shown here is derived from an EMBL/GenBank/DDBJ whole genome shotgun (WGS) entry which is preliminary data.</text>
</comment>